<keyword evidence="1" id="KW-0472">Membrane</keyword>
<dbReference type="RefSeq" id="WP_034520965.1">
    <property type="nucleotide sequence ID" value="NZ_CACRSP010000003.1"/>
</dbReference>
<gene>
    <name evidence="3" type="ORF">BDLFYP24_01292</name>
    <name evidence="2" type="ORF">GBB04_03355</name>
</gene>
<dbReference type="AlphaFoldDB" id="A0A6N2S7G9"/>
<feature type="transmembrane region" description="Helical" evidence="1">
    <location>
        <begin position="12"/>
        <end position="34"/>
    </location>
</feature>
<organism evidence="3">
    <name type="scientific">Bifidobacterium dentium</name>
    <dbReference type="NCBI Taxonomy" id="1689"/>
    <lineage>
        <taxon>Bacteria</taxon>
        <taxon>Bacillati</taxon>
        <taxon>Actinomycetota</taxon>
        <taxon>Actinomycetes</taxon>
        <taxon>Bifidobacteriales</taxon>
        <taxon>Bifidobacteriaceae</taxon>
        <taxon>Bifidobacterium</taxon>
    </lineage>
</organism>
<evidence type="ECO:0000313" key="2">
    <source>
        <dbReference type="EMBL" id="KAB7462026.1"/>
    </source>
</evidence>
<evidence type="ECO:0008006" key="5">
    <source>
        <dbReference type="Google" id="ProtNLM"/>
    </source>
</evidence>
<proteinExistence type="predicted"/>
<dbReference type="EMBL" id="CACRSP010000003">
    <property type="protein sequence ID" value="VYS87410.1"/>
    <property type="molecule type" value="Genomic_DNA"/>
</dbReference>
<reference evidence="2 4" key="1">
    <citation type="journal article" date="2019" name="Nat. Med.">
        <title>A library of human gut bacterial isolates paired with longitudinal multiomics data enables mechanistic microbiome research.</title>
        <authorList>
            <person name="Poyet M."/>
            <person name="Groussin M."/>
            <person name="Gibbons S.M."/>
            <person name="Avila-Pacheco J."/>
            <person name="Jiang X."/>
            <person name="Kearney S.M."/>
            <person name="Perrotta A.R."/>
            <person name="Berdy B."/>
            <person name="Zhao S."/>
            <person name="Lieberman T.D."/>
            <person name="Swanson P.K."/>
            <person name="Smith M."/>
            <person name="Roesemann S."/>
            <person name="Alexander J.E."/>
            <person name="Rich S.A."/>
            <person name="Livny J."/>
            <person name="Vlamakis H."/>
            <person name="Clish C."/>
            <person name="Bullock K."/>
            <person name="Deik A."/>
            <person name="Scott J."/>
            <person name="Pierce K.A."/>
            <person name="Xavier R.J."/>
            <person name="Alm E.J."/>
        </authorList>
    </citation>
    <scope>NUCLEOTIDE SEQUENCE [LARGE SCALE GENOMIC DNA]</scope>
    <source>
        <strain evidence="2 4">BIOML-A2</strain>
    </source>
</reference>
<keyword evidence="1" id="KW-1133">Transmembrane helix</keyword>
<dbReference type="Proteomes" id="UP000429211">
    <property type="component" value="Unassembled WGS sequence"/>
</dbReference>
<evidence type="ECO:0000313" key="4">
    <source>
        <dbReference type="Proteomes" id="UP000429211"/>
    </source>
</evidence>
<accession>A0A6N2S7G9</accession>
<evidence type="ECO:0000313" key="3">
    <source>
        <dbReference type="EMBL" id="VYS87410.1"/>
    </source>
</evidence>
<evidence type="ECO:0000256" key="1">
    <source>
        <dbReference type="SAM" id="Phobius"/>
    </source>
</evidence>
<reference evidence="3" key="2">
    <citation type="submission" date="2019-11" db="EMBL/GenBank/DDBJ databases">
        <authorList>
            <person name="Feng L."/>
        </authorList>
    </citation>
    <scope>NUCLEOTIDE SEQUENCE</scope>
    <source>
        <strain evidence="3">BdentiumLFYP24</strain>
    </source>
</reference>
<dbReference type="EMBL" id="WDPD01000002">
    <property type="protein sequence ID" value="KAB7462026.1"/>
    <property type="molecule type" value="Genomic_DNA"/>
</dbReference>
<protein>
    <recommendedName>
        <fullName evidence="5">Hypoyhetical protein</fullName>
    </recommendedName>
</protein>
<sequence length="63" mass="7017">MDFIDAFMASDLGCGLTMGLLLLVLALNLLSLALRLLDVLLHDESDRVDGSSHRERKDEMKND</sequence>
<keyword evidence="1" id="KW-0812">Transmembrane</keyword>
<name>A0A6N2S7G9_9BIFI</name>